<dbReference type="EMBL" id="AZEU01000125">
    <property type="protein sequence ID" value="KRL45528.1"/>
    <property type="molecule type" value="Genomic_DNA"/>
</dbReference>
<evidence type="ECO:0000313" key="3">
    <source>
        <dbReference type="Proteomes" id="UP000051790"/>
    </source>
</evidence>
<feature type="domain" description="Transcription regulator PadR N-terminal" evidence="1">
    <location>
        <begin position="14"/>
        <end position="82"/>
    </location>
</feature>
<organism evidence="2 3">
    <name type="scientific">Lacticaseibacillus manihotivorans DSM 13343 = JCM 12514</name>
    <dbReference type="NCBI Taxonomy" id="1423769"/>
    <lineage>
        <taxon>Bacteria</taxon>
        <taxon>Bacillati</taxon>
        <taxon>Bacillota</taxon>
        <taxon>Bacilli</taxon>
        <taxon>Lactobacillales</taxon>
        <taxon>Lactobacillaceae</taxon>
        <taxon>Lacticaseibacillus</taxon>
    </lineage>
</organism>
<dbReference type="Pfam" id="PF03551">
    <property type="entry name" value="PadR"/>
    <property type="match status" value="1"/>
</dbReference>
<gene>
    <name evidence="2" type="ORF">FD01_GL000687</name>
</gene>
<comment type="caution">
    <text evidence="2">The sequence shown here is derived from an EMBL/GenBank/DDBJ whole genome shotgun (WGS) entry which is preliminary data.</text>
</comment>
<dbReference type="PANTHER" id="PTHR33169:SF14">
    <property type="entry name" value="TRANSCRIPTIONAL REGULATOR RV3488"/>
    <property type="match status" value="1"/>
</dbReference>
<keyword evidence="3" id="KW-1185">Reference proteome</keyword>
<dbReference type="AlphaFoldDB" id="A0A0R1QWF6"/>
<reference evidence="2 3" key="1">
    <citation type="journal article" date="2015" name="Genome Announc.">
        <title>Expanding the biotechnology potential of lactobacilli through comparative genomics of 213 strains and associated genera.</title>
        <authorList>
            <person name="Sun Z."/>
            <person name="Harris H.M."/>
            <person name="McCann A."/>
            <person name="Guo C."/>
            <person name="Argimon S."/>
            <person name="Zhang W."/>
            <person name="Yang X."/>
            <person name="Jeffery I.B."/>
            <person name="Cooney J.C."/>
            <person name="Kagawa T.F."/>
            <person name="Liu W."/>
            <person name="Song Y."/>
            <person name="Salvetti E."/>
            <person name="Wrobel A."/>
            <person name="Rasinkangas P."/>
            <person name="Parkhill J."/>
            <person name="Rea M.C."/>
            <person name="O'Sullivan O."/>
            <person name="Ritari J."/>
            <person name="Douillard F.P."/>
            <person name="Paul Ross R."/>
            <person name="Yang R."/>
            <person name="Briner A.E."/>
            <person name="Felis G.E."/>
            <person name="de Vos W.M."/>
            <person name="Barrangou R."/>
            <person name="Klaenhammer T.R."/>
            <person name="Caufield P.W."/>
            <person name="Cui Y."/>
            <person name="Zhang H."/>
            <person name="O'Toole P.W."/>
        </authorList>
    </citation>
    <scope>NUCLEOTIDE SEQUENCE [LARGE SCALE GENOMIC DNA]</scope>
    <source>
        <strain evidence="2 3">DSM 13343</strain>
    </source>
</reference>
<name>A0A0R1QWF6_9LACO</name>
<dbReference type="InterPro" id="IPR052509">
    <property type="entry name" value="Metal_resp_DNA-bind_regulator"/>
</dbReference>
<protein>
    <recommendedName>
        <fullName evidence="1">Transcription regulator PadR N-terminal domain-containing protein</fullName>
    </recommendedName>
</protein>
<dbReference type="InterPro" id="IPR036390">
    <property type="entry name" value="WH_DNA-bd_sf"/>
</dbReference>
<dbReference type="InterPro" id="IPR005149">
    <property type="entry name" value="Tscrpt_reg_PadR_N"/>
</dbReference>
<dbReference type="PANTHER" id="PTHR33169">
    <property type="entry name" value="PADR-FAMILY TRANSCRIPTIONAL REGULATOR"/>
    <property type="match status" value="1"/>
</dbReference>
<dbReference type="SUPFAM" id="SSF46785">
    <property type="entry name" value="Winged helix' DNA-binding domain"/>
    <property type="match status" value="1"/>
</dbReference>
<dbReference type="InterPro" id="IPR036388">
    <property type="entry name" value="WH-like_DNA-bd_sf"/>
</dbReference>
<dbReference type="OrthoDB" id="9808017at2"/>
<sequence>MDSQLKKGLIEYGVLASLAAGDSYGYQLLKNCPPDLGLTQSTLYPLLKRLELDGRVKTYAQLHNGRTRNYYHLTALGRQSIAEFVDQWASVQAVADFIKRSLENDTQ</sequence>
<dbReference type="PATRIC" id="fig|1423769.4.peg.733"/>
<dbReference type="Gene3D" id="1.10.10.10">
    <property type="entry name" value="Winged helix-like DNA-binding domain superfamily/Winged helix DNA-binding domain"/>
    <property type="match status" value="1"/>
</dbReference>
<dbReference type="Proteomes" id="UP000051790">
    <property type="component" value="Unassembled WGS sequence"/>
</dbReference>
<proteinExistence type="predicted"/>
<evidence type="ECO:0000259" key="1">
    <source>
        <dbReference type="Pfam" id="PF03551"/>
    </source>
</evidence>
<dbReference type="RefSeq" id="WP_056963376.1">
    <property type="nucleotide sequence ID" value="NZ_AZEU01000125.1"/>
</dbReference>
<evidence type="ECO:0000313" key="2">
    <source>
        <dbReference type="EMBL" id="KRL45528.1"/>
    </source>
</evidence>
<accession>A0A0R1QWF6</accession>